<evidence type="ECO:0000313" key="2">
    <source>
        <dbReference type="Proteomes" id="UP000001861"/>
    </source>
</evidence>
<sequence length="372" mass="43121">MSRRHRVPFSIGIYRARGDPTANAIFSSPPIYDIIYSSLDPGDAIRLSKTCSKAYTAYSEFRSRAYNIDKLLTRFFSPSKIVDFRHLQARTATLISGSTAVQFIDRVVYPESDLDLYTPRQNALEVRRRAQQRVASHEEDDYVKGEDYRTCGVSAVYEFRKGEKVVQVMASKHSPFHSILSFHSTCVMNFITYEAAYSMYPAATFSARIATSMDRITDKELGALAKYERRGWTITTNVQWQPQSTKKLFHLDEPRWVLDKHCLRIPLKRLNIPPRKFTPGSVEMNFDPAICNSWTLSSETEVNTTTGNFFVSSLFKYRYIFADRVLLSTVSRFLKKQGELEFRRMHELGIDAEHVQESDQWHWWVVHDIRCV</sequence>
<evidence type="ECO:0000313" key="1">
    <source>
        <dbReference type="EMBL" id="EAU92400.2"/>
    </source>
</evidence>
<keyword evidence="2" id="KW-1185">Reference proteome</keyword>
<protein>
    <submittedName>
        <fullName evidence="1">Uncharacterized protein</fullName>
    </submittedName>
</protein>
<dbReference type="EMBL" id="AACS02000001">
    <property type="protein sequence ID" value="EAU92400.2"/>
    <property type="molecule type" value="Genomic_DNA"/>
</dbReference>
<dbReference type="RefSeq" id="XP_001829440.2">
    <property type="nucleotide sequence ID" value="XM_001829388.2"/>
</dbReference>
<organism evidence="1 2">
    <name type="scientific">Coprinopsis cinerea (strain Okayama-7 / 130 / ATCC MYA-4618 / FGSC 9003)</name>
    <name type="common">Inky cap fungus</name>
    <name type="synonym">Hormographiella aspergillata</name>
    <dbReference type="NCBI Taxonomy" id="240176"/>
    <lineage>
        <taxon>Eukaryota</taxon>
        <taxon>Fungi</taxon>
        <taxon>Dikarya</taxon>
        <taxon>Basidiomycota</taxon>
        <taxon>Agaricomycotina</taxon>
        <taxon>Agaricomycetes</taxon>
        <taxon>Agaricomycetidae</taxon>
        <taxon>Agaricales</taxon>
        <taxon>Agaricineae</taxon>
        <taxon>Psathyrellaceae</taxon>
        <taxon>Coprinopsis</taxon>
    </lineage>
</organism>
<dbReference type="KEGG" id="cci:CC1G_00619"/>
<gene>
    <name evidence="1" type="ORF">CC1G_00619</name>
</gene>
<dbReference type="HOGENOM" id="CLU_036419_2_1_1"/>
<dbReference type="GeneID" id="6005869"/>
<comment type="caution">
    <text evidence="1">The sequence shown here is derived from an EMBL/GenBank/DDBJ whole genome shotgun (WGS) entry which is preliminary data.</text>
</comment>
<dbReference type="InParanoid" id="A8N3K0"/>
<dbReference type="Proteomes" id="UP000001861">
    <property type="component" value="Unassembled WGS sequence"/>
</dbReference>
<name>A8N3K0_COPC7</name>
<dbReference type="VEuPathDB" id="FungiDB:CC1G_00619"/>
<dbReference type="AlphaFoldDB" id="A8N3K0"/>
<accession>A8N3K0</accession>
<dbReference type="OrthoDB" id="3041043at2759"/>
<proteinExistence type="predicted"/>
<dbReference type="OMA" id="HWISEIT"/>
<dbReference type="eggNOG" id="ENOG502SMXE">
    <property type="taxonomic scope" value="Eukaryota"/>
</dbReference>
<reference evidence="1 2" key="1">
    <citation type="journal article" date="2010" name="Proc. Natl. Acad. Sci. U.S.A.">
        <title>Insights into evolution of multicellular fungi from the assembled chromosomes of the mushroom Coprinopsis cinerea (Coprinus cinereus).</title>
        <authorList>
            <person name="Stajich J.E."/>
            <person name="Wilke S.K."/>
            <person name="Ahren D."/>
            <person name="Au C.H."/>
            <person name="Birren B.W."/>
            <person name="Borodovsky M."/>
            <person name="Burns C."/>
            <person name="Canback B."/>
            <person name="Casselton L.A."/>
            <person name="Cheng C.K."/>
            <person name="Deng J."/>
            <person name="Dietrich F.S."/>
            <person name="Fargo D.C."/>
            <person name="Farman M.L."/>
            <person name="Gathman A.C."/>
            <person name="Goldberg J."/>
            <person name="Guigo R."/>
            <person name="Hoegger P.J."/>
            <person name="Hooker J.B."/>
            <person name="Huggins A."/>
            <person name="James T.Y."/>
            <person name="Kamada T."/>
            <person name="Kilaru S."/>
            <person name="Kodira C."/>
            <person name="Kues U."/>
            <person name="Kupfer D."/>
            <person name="Kwan H.S."/>
            <person name="Lomsadze A."/>
            <person name="Li W."/>
            <person name="Lilly W.W."/>
            <person name="Ma L.J."/>
            <person name="Mackey A.J."/>
            <person name="Manning G."/>
            <person name="Martin F."/>
            <person name="Muraguchi H."/>
            <person name="Natvig D.O."/>
            <person name="Palmerini H."/>
            <person name="Ramesh M.A."/>
            <person name="Rehmeyer C.J."/>
            <person name="Roe B.A."/>
            <person name="Shenoy N."/>
            <person name="Stanke M."/>
            <person name="Ter-Hovhannisyan V."/>
            <person name="Tunlid A."/>
            <person name="Velagapudi R."/>
            <person name="Vision T.J."/>
            <person name="Zeng Q."/>
            <person name="Zolan M.E."/>
            <person name="Pukkila P.J."/>
        </authorList>
    </citation>
    <scope>NUCLEOTIDE SEQUENCE [LARGE SCALE GENOMIC DNA]</scope>
    <source>
        <strain evidence="2">Okayama-7 / 130 / ATCC MYA-4618 / FGSC 9003</strain>
    </source>
</reference>